<gene>
    <name evidence="1" type="ORF">FG383_04830</name>
</gene>
<dbReference type="OrthoDB" id="1492299at2"/>
<organism evidence="1 2">
    <name type="scientific">Psychrobacillus soli</name>
    <dbReference type="NCBI Taxonomy" id="1543965"/>
    <lineage>
        <taxon>Bacteria</taxon>
        <taxon>Bacillati</taxon>
        <taxon>Bacillota</taxon>
        <taxon>Bacilli</taxon>
        <taxon>Bacillales</taxon>
        <taxon>Bacillaceae</taxon>
        <taxon>Psychrobacillus</taxon>
    </lineage>
</organism>
<keyword evidence="2" id="KW-1185">Reference proteome</keyword>
<name>A0A544TJL3_9BACI</name>
<evidence type="ECO:0000313" key="1">
    <source>
        <dbReference type="EMBL" id="TQR17647.1"/>
    </source>
</evidence>
<proteinExistence type="predicted"/>
<dbReference type="Pfam" id="PF14350">
    <property type="entry name" value="Beta_protein"/>
    <property type="match status" value="1"/>
</dbReference>
<protein>
    <recommendedName>
        <fullName evidence="3">T4 beta protein</fullName>
    </recommendedName>
</protein>
<dbReference type="AlphaFoldDB" id="A0A544TJL3"/>
<comment type="caution">
    <text evidence="1">The sequence shown here is derived from an EMBL/GenBank/DDBJ whole genome shotgun (WGS) entry which is preliminary data.</text>
</comment>
<accession>A0A544TJL3</accession>
<dbReference type="Proteomes" id="UP000318937">
    <property type="component" value="Unassembled WGS sequence"/>
</dbReference>
<evidence type="ECO:0000313" key="2">
    <source>
        <dbReference type="Proteomes" id="UP000318937"/>
    </source>
</evidence>
<dbReference type="EMBL" id="VDGG01000007">
    <property type="protein sequence ID" value="TQR17647.1"/>
    <property type="molecule type" value="Genomic_DNA"/>
</dbReference>
<sequence>MYYPLLKFGNNEMKALRELKESSRNKLIPIVESKRIKPLNIGKWENAFNTLGSYLKERVKSINFIYDFNCAIEELGSKDEVLSSNGEDLVVHCMEKMREHNLSIIPCFQHDSPEWLIDSIIKYKTEEIAIRIRCHDFQEPFDRFVFSKLKEDLLKIDESVEVTIILDFFNIKTTTTRIKNAINTFKQLNPVNIVFLSTACPENANEADAHGLTLVNARHELNTYYELSRDFEELHFGDYTTRLKGEVLTGFNYNLSYFKIFYSTETDYYIAKSKLIRDGGEDSFYEICQQIVDQDFYPGEGFSFGDLEIKKCADKEITISDHQAPIAISVNHHIETTIKQL</sequence>
<reference evidence="1 2" key="1">
    <citation type="submission" date="2019-05" db="EMBL/GenBank/DDBJ databases">
        <title>Psychrobacillus vulpis sp. nov., a new species isolated from feces of a red fox that inhabits in The Tablas de Daimiel Natural Park, Albacete, Spain.</title>
        <authorList>
            <person name="Rodriguez M."/>
            <person name="Reina J.C."/>
            <person name="Bejar V."/>
            <person name="Llamas I."/>
        </authorList>
    </citation>
    <scope>NUCLEOTIDE SEQUENCE [LARGE SCALE GENOMIC DNA]</scope>
    <source>
        <strain evidence="1 2">NHI-2</strain>
    </source>
</reference>
<dbReference type="InterPro" id="IPR025683">
    <property type="entry name" value="Protein_beta"/>
</dbReference>
<evidence type="ECO:0008006" key="3">
    <source>
        <dbReference type="Google" id="ProtNLM"/>
    </source>
</evidence>
<dbReference type="RefSeq" id="WP_142605725.1">
    <property type="nucleotide sequence ID" value="NZ_VDGG01000007.1"/>
</dbReference>